<dbReference type="PANTHER" id="PTHR43312:SF1">
    <property type="entry name" value="NADP-DEPENDENT OXIDOREDUCTASE DOMAIN-CONTAINING PROTEIN"/>
    <property type="match status" value="1"/>
</dbReference>
<dbReference type="RefSeq" id="WP_379584123.1">
    <property type="nucleotide sequence ID" value="NZ_JBHSQW010000015.1"/>
</dbReference>
<dbReference type="PANTHER" id="PTHR43312">
    <property type="entry name" value="D-THREO-ALDOSE 1-DEHYDROGENASE"/>
    <property type="match status" value="1"/>
</dbReference>
<comment type="caution">
    <text evidence="2">The sequence shown here is derived from an EMBL/GenBank/DDBJ whole genome shotgun (WGS) entry which is preliminary data.</text>
</comment>
<reference evidence="3" key="1">
    <citation type="journal article" date="2019" name="Int. J. Syst. Evol. Microbiol.">
        <title>The Global Catalogue of Microorganisms (GCM) 10K type strain sequencing project: providing services to taxonomists for standard genome sequencing and annotation.</title>
        <authorList>
            <consortium name="The Broad Institute Genomics Platform"/>
            <consortium name="The Broad Institute Genome Sequencing Center for Infectious Disease"/>
            <person name="Wu L."/>
            <person name="Ma J."/>
        </authorList>
    </citation>
    <scope>NUCLEOTIDE SEQUENCE [LARGE SCALE GENOMIC DNA]</scope>
    <source>
        <strain evidence="3">CCM 8391</strain>
    </source>
</reference>
<dbReference type="CDD" id="cd19086">
    <property type="entry name" value="AKR_AKR11C1"/>
    <property type="match status" value="1"/>
</dbReference>
<dbReference type="Pfam" id="PF00248">
    <property type="entry name" value="Aldo_ket_red"/>
    <property type="match status" value="1"/>
</dbReference>
<proteinExistence type="predicted"/>
<dbReference type="EC" id="1.1.1.-" evidence="2"/>
<dbReference type="Proteomes" id="UP001596302">
    <property type="component" value="Unassembled WGS sequence"/>
</dbReference>
<gene>
    <name evidence="2" type="ORF">ACFQE5_07645</name>
</gene>
<feature type="domain" description="NADP-dependent oxidoreductase" evidence="1">
    <location>
        <begin position="23"/>
        <end position="299"/>
    </location>
</feature>
<keyword evidence="2" id="KW-0560">Oxidoreductase</keyword>
<dbReference type="InterPro" id="IPR020471">
    <property type="entry name" value="AKR"/>
</dbReference>
<sequence>MRTRRLGSTELRVSELGFGCFAIGGNRSGNSYGPTDDATSIAAVRTALELGYRFFDTADVYGLGHSETLLGRALREAGHPSDVVVATKGGARFDGERVRADFSGRHLRSAVEASLRRLGRDRVELYQLHDPPLSVLRAGAVFDVLDGLVAEGRIDHYGVSVHTPPQVAAALAHPRVRTVQIPFSLLTQVEPQDAWEAVFADARRRDVGLIAREPLAAGFLSGRHAGGRTYGAGDLRGRWPPARRRIYIALAEVFRHHERPDRTMAQAALRFVLDEPAFATTIVGIKTPAQARENVAATGLPPFAELEAGQEM</sequence>
<dbReference type="Gene3D" id="3.20.20.100">
    <property type="entry name" value="NADP-dependent oxidoreductase domain"/>
    <property type="match status" value="1"/>
</dbReference>
<name>A0ABW1IZY0_9PSEU</name>
<dbReference type="EMBL" id="JBHSQW010000015">
    <property type="protein sequence ID" value="MFC5994083.1"/>
    <property type="molecule type" value="Genomic_DNA"/>
</dbReference>
<accession>A0ABW1IZY0</accession>
<dbReference type="InterPro" id="IPR036812">
    <property type="entry name" value="NAD(P)_OxRdtase_dom_sf"/>
</dbReference>
<dbReference type="SUPFAM" id="SSF51430">
    <property type="entry name" value="NAD(P)-linked oxidoreductase"/>
    <property type="match status" value="1"/>
</dbReference>
<protein>
    <submittedName>
        <fullName evidence="2">Aldo/keto reductase</fullName>
        <ecNumber evidence="2">1.1.1.-</ecNumber>
    </submittedName>
</protein>
<dbReference type="InterPro" id="IPR053135">
    <property type="entry name" value="AKR2_Oxidoreductase"/>
</dbReference>
<dbReference type="InterPro" id="IPR023210">
    <property type="entry name" value="NADP_OxRdtase_dom"/>
</dbReference>
<keyword evidence="3" id="KW-1185">Reference proteome</keyword>
<evidence type="ECO:0000259" key="1">
    <source>
        <dbReference type="Pfam" id="PF00248"/>
    </source>
</evidence>
<dbReference type="PRINTS" id="PR00069">
    <property type="entry name" value="ALDKETRDTASE"/>
</dbReference>
<evidence type="ECO:0000313" key="2">
    <source>
        <dbReference type="EMBL" id="MFC5994083.1"/>
    </source>
</evidence>
<evidence type="ECO:0000313" key="3">
    <source>
        <dbReference type="Proteomes" id="UP001596302"/>
    </source>
</evidence>
<dbReference type="GO" id="GO:0016491">
    <property type="term" value="F:oxidoreductase activity"/>
    <property type="evidence" value="ECO:0007669"/>
    <property type="project" value="UniProtKB-KW"/>
</dbReference>
<organism evidence="2 3">
    <name type="scientific">Pseudonocardia hispaniensis</name>
    <dbReference type="NCBI Taxonomy" id="904933"/>
    <lineage>
        <taxon>Bacteria</taxon>
        <taxon>Bacillati</taxon>
        <taxon>Actinomycetota</taxon>
        <taxon>Actinomycetes</taxon>
        <taxon>Pseudonocardiales</taxon>
        <taxon>Pseudonocardiaceae</taxon>
        <taxon>Pseudonocardia</taxon>
    </lineage>
</organism>